<reference evidence="2" key="1">
    <citation type="journal article" date="2019" name="Int. J. Syst. Evol. Microbiol.">
        <title>The Global Catalogue of Microorganisms (GCM) 10K type strain sequencing project: providing services to taxonomists for standard genome sequencing and annotation.</title>
        <authorList>
            <consortium name="The Broad Institute Genomics Platform"/>
            <consortium name="The Broad Institute Genome Sequencing Center for Infectious Disease"/>
            <person name="Wu L."/>
            <person name="Ma J."/>
        </authorList>
    </citation>
    <scope>NUCLEOTIDE SEQUENCE [LARGE SCALE GENOMIC DNA]</scope>
    <source>
        <strain evidence="2">CECT 8551</strain>
    </source>
</reference>
<proteinExistence type="predicted"/>
<dbReference type="EMBL" id="JBHSAV010000091">
    <property type="protein sequence ID" value="MFC3977993.1"/>
    <property type="molecule type" value="Genomic_DNA"/>
</dbReference>
<organism evidence="1 2">
    <name type="scientific">Belliella kenyensis</name>
    <dbReference type="NCBI Taxonomy" id="1472724"/>
    <lineage>
        <taxon>Bacteria</taxon>
        <taxon>Pseudomonadati</taxon>
        <taxon>Bacteroidota</taxon>
        <taxon>Cytophagia</taxon>
        <taxon>Cytophagales</taxon>
        <taxon>Cyclobacteriaceae</taxon>
        <taxon>Belliella</taxon>
    </lineage>
</organism>
<dbReference type="RefSeq" id="WP_241297614.1">
    <property type="nucleotide sequence ID" value="NZ_JAKZGR010000026.1"/>
</dbReference>
<comment type="caution">
    <text evidence="1">The sequence shown here is derived from an EMBL/GenBank/DDBJ whole genome shotgun (WGS) entry which is preliminary data.</text>
</comment>
<sequence length="74" mass="8335">MVALIEPPHPGLFDQVHGTRGYVLGLAGNLSYRFADFDYTMYKRMAPGGSTSFIVPYQINMRAIMTGFRLAYKL</sequence>
<protein>
    <recommendedName>
        <fullName evidence="3">Outer membrane protein beta-barrel domain-containing protein</fullName>
    </recommendedName>
</protein>
<gene>
    <name evidence="1" type="ORF">ACFOUP_16535</name>
</gene>
<evidence type="ECO:0000313" key="1">
    <source>
        <dbReference type="EMBL" id="MFC3977993.1"/>
    </source>
</evidence>
<evidence type="ECO:0008006" key="3">
    <source>
        <dbReference type="Google" id="ProtNLM"/>
    </source>
</evidence>
<accession>A0ABV8ES75</accession>
<keyword evidence="2" id="KW-1185">Reference proteome</keyword>
<dbReference type="Proteomes" id="UP001595766">
    <property type="component" value="Unassembled WGS sequence"/>
</dbReference>
<name>A0ABV8ES75_9BACT</name>
<evidence type="ECO:0000313" key="2">
    <source>
        <dbReference type="Proteomes" id="UP001595766"/>
    </source>
</evidence>